<feature type="region of interest" description="Disordered" evidence="1">
    <location>
        <begin position="72"/>
        <end position="97"/>
    </location>
</feature>
<dbReference type="PANTHER" id="PTHR34570:SF12">
    <property type="entry name" value="EXPRESSED PROTEIN"/>
    <property type="match status" value="1"/>
</dbReference>
<dbReference type="AlphaFoldDB" id="A0A834LQE4"/>
<keyword evidence="3" id="KW-1185">Reference proteome</keyword>
<evidence type="ECO:0000313" key="2">
    <source>
        <dbReference type="EMBL" id="KAF7146231.1"/>
    </source>
</evidence>
<organism evidence="2 3">
    <name type="scientific">Rhododendron simsii</name>
    <name type="common">Sims's rhododendron</name>
    <dbReference type="NCBI Taxonomy" id="118357"/>
    <lineage>
        <taxon>Eukaryota</taxon>
        <taxon>Viridiplantae</taxon>
        <taxon>Streptophyta</taxon>
        <taxon>Embryophyta</taxon>
        <taxon>Tracheophyta</taxon>
        <taxon>Spermatophyta</taxon>
        <taxon>Magnoliopsida</taxon>
        <taxon>eudicotyledons</taxon>
        <taxon>Gunneridae</taxon>
        <taxon>Pentapetalae</taxon>
        <taxon>asterids</taxon>
        <taxon>Ericales</taxon>
        <taxon>Ericaceae</taxon>
        <taxon>Ericoideae</taxon>
        <taxon>Rhodoreae</taxon>
        <taxon>Rhododendron</taxon>
    </lineage>
</organism>
<proteinExistence type="predicted"/>
<protein>
    <submittedName>
        <fullName evidence="2">Uncharacterized protein</fullName>
    </submittedName>
</protein>
<feature type="compositionally biased region" description="Low complexity" evidence="1">
    <location>
        <begin position="74"/>
        <end position="88"/>
    </location>
</feature>
<dbReference type="Proteomes" id="UP000626092">
    <property type="component" value="Unassembled WGS sequence"/>
</dbReference>
<name>A0A834LQE4_RHOSS</name>
<sequence length="128" mass="14589">MNKQSCDSLIVHSSSIALLQERFRQLQRAKEMREGRELLRQVTEPDRDNSSTCQDPSRVLFQSELIRPLRLPLQGSPSSSYQQSQSKQADLWAAATPPTSESLHYMETVKHRSSSSFQESDIDTSLHL</sequence>
<reference evidence="2" key="1">
    <citation type="submission" date="2019-11" db="EMBL/GenBank/DDBJ databases">
        <authorList>
            <person name="Liu Y."/>
            <person name="Hou J."/>
            <person name="Li T.-Q."/>
            <person name="Guan C.-H."/>
            <person name="Wu X."/>
            <person name="Wu H.-Z."/>
            <person name="Ling F."/>
            <person name="Zhang R."/>
            <person name="Shi X.-G."/>
            <person name="Ren J.-P."/>
            <person name="Chen E.-F."/>
            <person name="Sun J.-M."/>
        </authorList>
    </citation>
    <scope>NUCLEOTIDE SEQUENCE</scope>
    <source>
        <strain evidence="2">Adult_tree_wgs_1</strain>
        <tissue evidence="2">Leaves</tissue>
    </source>
</reference>
<comment type="caution">
    <text evidence="2">The sequence shown here is derived from an EMBL/GenBank/DDBJ whole genome shotgun (WGS) entry which is preliminary data.</text>
</comment>
<gene>
    <name evidence="2" type="ORF">RHSIM_Rhsim04G0014600</name>
</gene>
<dbReference type="EMBL" id="WJXA01000004">
    <property type="protein sequence ID" value="KAF7146231.1"/>
    <property type="molecule type" value="Genomic_DNA"/>
</dbReference>
<dbReference type="PANTHER" id="PTHR34570">
    <property type="entry name" value="OS03G0593100 PROTEIN"/>
    <property type="match status" value="1"/>
</dbReference>
<accession>A0A834LQE4</accession>
<evidence type="ECO:0000313" key="3">
    <source>
        <dbReference type="Proteomes" id="UP000626092"/>
    </source>
</evidence>
<evidence type="ECO:0000256" key="1">
    <source>
        <dbReference type="SAM" id="MobiDB-lite"/>
    </source>
</evidence>
<dbReference type="OrthoDB" id="671858at2759"/>